<evidence type="ECO:0000313" key="1">
    <source>
        <dbReference type="EMBL" id="EIC03104.1"/>
    </source>
</evidence>
<accession>H7EH37</accession>
<dbReference type="EMBL" id="AGRW01000023">
    <property type="protein sequence ID" value="EIC03104.1"/>
    <property type="molecule type" value="Genomic_DNA"/>
</dbReference>
<comment type="caution">
    <text evidence="1">The sequence shown here is derived from an EMBL/GenBank/DDBJ whole genome shotgun (WGS) entry which is preliminary data.</text>
</comment>
<reference evidence="1 2" key="1">
    <citation type="submission" date="2011-09" db="EMBL/GenBank/DDBJ databases">
        <title>The draft genome of Treponema saccharophilum DSM 2985.</title>
        <authorList>
            <consortium name="US DOE Joint Genome Institute (JGI-PGF)"/>
            <person name="Lucas S."/>
            <person name="Copeland A."/>
            <person name="Lapidus A."/>
            <person name="Glavina del Rio T."/>
            <person name="Dalin E."/>
            <person name="Tice H."/>
            <person name="Bruce D."/>
            <person name="Goodwin L."/>
            <person name="Pitluck S."/>
            <person name="Peters L."/>
            <person name="Kyrpides N."/>
            <person name="Mavromatis K."/>
            <person name="Ivanova N."/>
            <person name="Markowitz V."/>
            <person name="Cheng J.-F."/>
            <person name="Hugenholtz P."/>
            <person name="Woyke T."/>
            <person name="Wu D."/>
            <person name="Gronow S."/>
            <person name="Wellnitz S."/>
            <person name="Brambilla E."/>
            <person name="Klenk H.-P."/>
            <person name="Eisen J.A."/>
        </authorList>
    </citation>
    <scope>NUCLEOTIDE SEQUENCE [LARGE SCALE GENOMIC DNA]</scope>
    <source>
        <strain evidence="1 2">DSM 2985</strain>
    </source>
</reference>
<evidence type="ECO:0000313" key="2">
    <source>
        <dbReference type="Proteomes" id="UP000003571"/>
    </source>
</evidence>
<gene>
    <name evidence="1" type="ORF">TresaDRAFT_2722</name>
</gene>
<dbReference type="PATRIC" id="fig|907348.3.peg.95"/>
<dbReference type="RefSeq" id="WP_002701824.1">
    <property type="nucleotide sequence ID" value="NZ_AGRW01000023.1"/>
</dbReference>
<proteinExistence type="predicted"/>
<dbReference type="AlphaFoldDB" id="H7EH37"/>
<keyword evidence="2" id="KW-1185">Reference proteome</keyword>
<organism evidence="1 2">
    <name type="scientific">Treponema saccharophilum DSM 2985</name>
    <dbReference type="NCBI Taxonomy" id="907348"/>
    <lineage>
        <taxon>Bacteria</taxon>
        <taxon>Pseudomonadati</taxon>
        <taxon>Spirochaetota</taxon>
        <taxon>Spirochaetia</taxon>
        <taxon>Spirochaetales</taxon>
        <taxon>Treponemataceae</taxon>
        <taxon>Treponema</taxon>
    </lineage>
</organism>
<dbReference type="STRING" id="907348.TresaDRAFT_2722"/>
<name>H7EH37_9SPIR</name>
<sequence length="145" mass="17400">MKNVMSNLIIKFNGETFNNINKIITDEEERLKTEKILYSRMGDLYEEVFKTNPNIVFESREAFGDIIIDDNHIVILWNVFGKKIEFNFEEYWDIIELYIETENSNVTIKEIVKAFTNYFSKKIRYEVETKKIKDSTFFMLSIYDT</sequence>
<protein>
    <submittedName>
        <fullName evidence="1">Uncharacterized protein</fullName>
    </submittedName>
</protein>
<dbReference type="Proteomes" id="UP000003571">
    <property type="component" value="Unassembled WGS sequence"/>
</dbReference>